<dbReference type="Gene3D" id="3.30.70.890">
    <property type="entry name" value="GHMP kinase, C-terminal domain"/>
    <property type="match status" value="1"/>
</dbReference>
<reference evidence="13 14" key="1">
    <citation type="submission" date="2023-12" db="EMBL/GenBank/DDBJ databases">
        <title>Whole-genome sequencing of halo(alkali)philic microorganisms from hypersaline lakes.</title>
        <authorList>
            <person name="Sorokin D.Y."/>
            <person name="Merkel A.Y."/>
            <person name="Messina E."/>
            <person name="Yakimov M."/>
        </authorList>
    </citation>
    <scope>NUCLEOTIDE SEQUENCE [LARGE SCALE GENOMIC DNA]</scope>
    <source>
        <strain evidence="13 14">AB-CW1</strain>
    </source>
</reference>
<evidence type="ECO:0000313" key="13">
    <source>
        <dbReference type="EMBL" id="MEA5445450.1"/>
    </source>
</evidence>
<dbReference type="InterPro" id="IPR004424">
    <property type="entry name" value="IspE"/>
</dbReference>
<keyword evidence="8 10" id="KW-0414">Isoprene biosynthesis</keyword>
<comment type="similarity">
    <text evidence="1 10">Belongs to the GHMP kinase family. IspE subfamily.</text>
</comment>
<keyword evidence="14" id="KW-1185">Reference proteome</keyword>
<keyword evidence="7 10" id="KW-0067">ATP-binding</keyword>
<proteinExistence type="inferred from homology"/>
<evidence type="ECO:0000313" key="14">
    <source>
        <dbReference type="Proteomes" id="UP001302316"/>
    </source>
</evidence>
<dbReference type="EC" id="2.7.1.148" evidence="2 10"/>
<evidence type="ECO:0000256" key="9">
    <source>
        <dbReference type="ARBA" id="ARBA00032554"/>
    </source>
</evidence>
<name>A0AAP6JED0_9GAMM</name>
<comment type="pathway">
    <text evidence="10">Isoprenoid biosynthesis; isopentenyl diphosphate biosynthesis via DXP pathway; isopentenyl diphosphate from 1-deoxy-D-xylulose 5-phosphate: step 3/6.</text>
</comment>
<dbReference type="NCBIfam" id="TIGR00154">
    <property type="entry name" value="ispE"/>
    <property type="match status" value="1"/>
</dbReference>
<comment type="function">
    <text evidence="10">Catalyzes the phosphorylation of the position 2 hydroxy group of 4-diphosphocytidyl-2C-methyl-D-erythritol.</text>
</comment>
<feature type="active site" evidence="10">
    <location>
        <position position="144"/>
    </location>
</feature>
<evidence type="ECO:0000256" key="3">
    <source>
        <dbReference type="ARBA" id="ARBA00017473"/>
    </source>
</evidence>
<evidence type="ECO:0000256" key="2">
    <source>
        <dbReference type="ARBA" id="ARBA00012052"/>
    </source>
</evidence>
<dbReference type="InterPro" id="IPR013750">
    <property type="entry name" value="GHMP_kinase_C_dom"/>
</dbReference>
<evidence type="ECO:0000259" key="11">
    <source>
        <dbReference type="Pfam" id="PF00288"/>
    </source>
</evidence>
<dbReference type="InterPro" id="IPR014721">
    <property type="entry name" value="Ribsml_uS5_D2-typ_fold_subgr"/>
</dbReference>
<dbReference type="NCBIfam" id="NF011202">
    <property type="entry name" value="PRK14608.1"/>
    <property type="match status" value="1"/>
</dbReference>
<evidence type="ECO:0000256" key="8">
    <source>
        <dbReference type="ARBA" id="ARBA00023229"/>
    </source>
</evidence>
<feature type="domain" description="GHMP kinase C-terminal" evidence="12">
    <location>
        <begin position="195"/>
        <end position="269"/>
    </location>
</feature>
<evidence type="ECO:0000256" key="1">
    <source>
        <dbReference type="ARBA" id="ARBA00009684"/>
    </source>
</evidence>
<comment type="catalytic activity">
    <reaction evidence="10">
        <text>4-CDP-2-C-methyl-D-erythritol + ATP = 4-CDP-2-C-methyl-D-erythritol 2-phosphate + ADP + H(+)</text>
        <dbReference type="Rhea" id="RHEA:18437"/>
        <dbReference type="ChEBI" id="CHEBI:15378"/>
        <dbReference type="ChEBI" id="CHEBI:30616"/>
        <dbReference type="ChEBI" id="CHEBI:57823"/>
        <dbReference type="ChEBI" id="CHEBI:57919"/>
        <dbReference type="ChEBI" id="CHEBI:456216"/>
        <dbReference type="EC" id="2.7.1.148"/>
    </reaction>
</comment>
<dbReference type="AlphaFoldDB" id="A0AAP6JED0"/>
<dbReference type="GO" id="GO:0016114">
    <property type="term" value="P:terpenoid biosynthetic process"/>
    <property type="evidence" value="ECO:0007669"/>
    <property type="project" value="UniProtKB-UniRule"/>
</dbReference>
<dbReference type="GO" id="GO:0050515">
    <property type="term" value="F:4-(cytidine 5'-diphospho)-2-C-methyl-D-erythritol kinase activity"/>
    <property type="evidence" value="ECO:0007669"/>
    <property type="project" value="UniProtKB-UniRule"/>
</dbReference>
<dbReference type="Gene3D" id="3.30.230.10">
    <property type="match status" value="1"/>
</dbReference>
<feature type="domain" description="GHMP kinase N-terminal" evidence="11">
    <location>
        <begin position="72"/>
        <end position="152"/>
    </location>
</feature>
<dbReference type="Proteomes" id="UP001302316">
    <property type="component" value="Unassembled WGS sequence"/>
</dbReference>
<keyword evidence="5 10" id="KW-0547">Nucleotide-binding</keyword>
<dbReference type="GO" id="GO:0005524">
    <property type="term" value="F:ATP binding"/>
    <property type="evidence" value="ECO:0007669"/>
    <property type="project" value="UniProtKB-UniRule"/>
</dbReference>
<evidence type="ECO:0000256" key="7">
    <source>
        <dbReference type="ARBA" id="ARBA00022840"/>
    </source>
</evidence>
<feature type="active site" evidence="10">
    <location>
        <position position="17"/>
    </location>
</feature>
<evidence type="ECO:0000256" key="5">
    <source>
        <dbReference type="ARBA" id="ARBA00022741"/>
    </source>
</evidence>
<evidence type="ECO:0000256" key="10">
    <source>
        <dbReference type="HAMAP-Rule" id="MF_00061"/>
    </source>
</evidence>
<gene>
    <name evidence="10 13" type="primary">ispE</name>
    <name evidence="13" type="ORF">VCB98_06430</name>
</gene>
<dbReference type="PIRSF" id="PIRSF010376">
    <property type="entry name" value="IspE"/>
    <property type="match status" value="1"/>
</dbReference>
<feature type="binding site" evidence="10">
    <location>
        <begin position="102"/>
        <end position="112"/>
    </location>
    <ligand>
        <name>ATP</name>
        <dbReference type="ChEBI" id="CHEBI:30616"/>
    </ligand>
</feature>
<keyword evidence="6 10" id="KW-0418">Kinase</keyword>
<dbReference type="InterPro" id="IPR020568">
    <property type="entry name" value="Ribosomal_Su5_D2-typ_SF"/>
</dbReference>
<dbReference type="InterPro" id="IPR036554">
    <property type="entry name" value="GHMP_kinase_C_sf"/>
</dbReference>
<comment type="caution">
    <text evidence="13">The sequence shown here is derived from an EMBL/GenBank/DDBJ whole genome shotgun (WGS) entry which is preliminary data.</text>
</comment>
<evidence type="ECO:0000259" key="12">
    <source>
        <dbReference type="Pfam" id="PF08544"/>
    </source>
</evidence>
<dbReference type="HAMAP" id="MF_00061">
    <property type="entry name" value="IspE"/>
    <property type="match status" value="1"/>
</dbReference>
<dbReference type="GO" id="GO:0019288">
    <property type="term" value="P:isopentenyl diphosphate biosynthetic process, methylerythritol 4-phosphate pathway"/>
    <property type="evidence" value="ECO:0007669"/>
    <property type="project" value="UniProtKB-UniRule"/>
</dbReference>
<sequence>MSDPVHEDAQAWPAPAKLNLFIHVLGRRDDGYHDIQTLFQFLDFGDRLTFHRRDDGEMQLSGDLAEVPVDENLVMRAAQALRSRVGRDDLPGVDIQLEKRIPAQGGLGGGSSDAATTLHALNRLWSLKLSEEELAEIGLGLGSDVPVFVHGQAAWAEGRGERLTAVADLPEPCFLVVKPDCAVSTGEIYNAEELIRDSAVIQLQDYLRQGGRNDFQPVVAARYPAVAEALRWLAPYGNPRLTGTGACVFLALDDAALANELLRHLPENWQGFYARACNQSPLRERLGAD</sequence>
<dbReference type="InterPro" id="IPR006204">
    <property type="entry name" value="GHMP_kinase_N_dom"/>
</dbReference>
<dbReference type="Pfam" id="PF08544">
    <property type="entry name" value="GHMP_kinases_C"/>
    <property type="match status" value="1"/>
</dbReference>
<dbReference type="Pfam" id="PF00288">
    <property type="entry name" value="GHMP_kinases_N"/>
    <property type="match status" value="1"/>
</dbReference>
<dbReference type="RefSeq" id="WP_346051077.1">
    <property type="nucleotide sequence ID" value="NZ_JAYGII010000010.1"/>
</dbReference>
<dbReference type="SUPFAM" id="SSF54211">
    <property type="entry name" value="Ribosomal protein S5 domain 2-like"/>
    <property type="match status" value="1"/>
</dbReference>
<keyword evidence="4 10" id="KW-0808">Transferase</keyword>
<dbReference type="EMBL" id="JAYGII010000010">
    <property type="protein sequence ID" value="MEA5445450.1"/>
    <property type="molecule type" value="Genomic_DNA"/>
</dbReference>
<accession>A0AAP6JED0</accession>
<dbReference type="PANTHER" id="PTHR43527">
    <property type="entry name" value="4-DIPHOSPHOCYTIDYL-2-C-METHYL-D-ERYTHRITOL KINASE, CHLOROPLASTIC"/>
    <property type="match status" value="1"/>
</dbReference>
<evidence type="ECO:0000256" key="6">
    <source>
        <dbReference type="ARBA" id="ARBA00022777"/>
    </source>
</evidence>
<dbReference type="SUPFAM" id="SSF55060">
    <property type="entry name" value="GHMP Kinase, C-terminal domain"/>
    <property type="match status" value="1"/>
</dbReference>
<dbReference type="PANTHER" id="PTHR43527:SF2">
    <property type="entry name" value="4-DIPHOSPHOCYTIDYL-2-C-METHYL-D-ERYTHRITOL KINASE, CHLOROPLASTIC"/>
    <property type="match status" value="1"/>
</dbReference>
<organism evidence="13 14">
    <name type="scientific">Natronospira elongata</name>
    <dbReference type="NCBI Taxonomy" id="3110268"/>
    <lineage>
        <taxon>Bacteria</taxon>
        <taxon>Pseudomonadati</taxon>
        <taxon>Pseudomonadota</taxon>
        <taxon>Gammaproteobacteria</taxon>
        <taxon>Natronospirales</taxon>
        <taxon>Natronospiraceae</taxon>
        <taxon>Natronospira</taxon>
    </lineage>
</organism>
<evidence type="ECO:0000256" key="4">
    <source>
        <dbReference type="ARBA" id="ARBA00022679"/>
    </source>
</evidence>
<protein>
    <recommendedName>
        <fullName evidence="3 10">4-diphosphocytidyl-2-C-methyl-D-erythritol kinase</fullName>
        <shortName evidence="10">CMK</shortName>
        <ecNumber evidence="2 10">2.7.1.148</ecNumber>
    </recommendedName>
    <alternativeName>
        <fullName evidence="9 10">4-(cytidine-5'-diphospho)-2-C-methyl-D-erythritol kinase</fullName>
    </alternativeName>
</protein>